<dbReference type="PROSITE" id="PS51746">
    <property type="entry name" value="PPM_2"/>
    <property type="match status" value="1"/>
</dbReference>
<dbReference type="CDD" id="cd00143">
    <property type="entry name" value="PP2Cc"/>
    <property type="match status" value="1"/>
</dbReference>
<dbReference type="InterPro" id="IPR036457">
    <property type="entry name" value="PPM-type-like_dom_sf"/>
</dbReference>
<protein>
    <submittedName>
        <fullName evidence="9">Bifunctional protein-serine/threonine kinase/phosphatase</fullName>
    </submittedName>
    <submittedName>
        <fullName evidence="10">Protein phosphatase</fullName>
    </submittedName>
</protein>
<evidence type="ECO:0000256" key="2">
    <source>
        <dbReference type="ARBA" id="ARBA00022679"/>
    </source>
</evidence>
<dbReference type="SUPFAM" id="SSF81606">
    <property type="entry name" value="PP2C-like"/>
    <property type="match status" value="1"/>
</dbReference>
<keyword evidence="2" id="KW-0808">Transferase</keyword>
<dbReference type="EMBL" id="CP032090">
    <property type="protein sequence ID" value="AXV66302.1"/>
    <property type="molecule type" value="Genomic_DNA"/>
</dbReference>
<keyword evidence="6" id="KW-0812">Transmembrane</keyword>
<evidence type="ECO:0000259" key="7">
    <source>
        <dbReference type="PROSITE" id="PS50011"/>
    </source>
</evidence>
<keyword evidence="3" id="KW-0547">Nucleotide-binding</keyword>
<evidence type="ECO:0000313" key="11">
    <source>
        <dbReference type="Proteomes" id="UP000183805"/>
    </source>
</evidence>
<evidence type="ECO:0000256" key="5">
    <source>
        <dbReference type="ARBA" id="ARBA00022840"/>
    </source>
</evidence>
<evidence type="ECO:0000313" key="10">
    <source>
        <dbReference type="EMBL" id="SFT84133.1"/>
    </source>
</evidence>
<keyword evidence="4 9" id="KW-0418">Kinase</keyword>
<keyword evidence="6" id="KW-1133">Transmembrane helix</keyword>
<evidence type="ECO:0000256" key="3">
    <source>
        <dbReference type="ARBA" id="ARBA00022741"/>
    </source>
</evidence>
<feature type="domain" description="Protein kinase" evidence="7">
    <location>
        <begin position="268"/>
        <end position="529"/>
    </location>
</feature>
<keyword evidence="11" id="KW-1185">Reference proteome</keyword>
<keyword evidence="6" id="KW-0472">Membrane</keyword>
<feature type="domain" description="PPM-type phosphatase" evidence="8">
    <location>
        <begin position="7"/>
        <end position="235"/>
    </location>
</feature>
<name>A0AAD0S1N0_9GAMM</name>
<dbReference type="GeneID" id="99506577"/>
<dbReference type="Gene3D" id="1.10.510.10">
    <property type="entry name" value="Transferase(Phosphotransferase) domain 1"/>
    <property type="match status" value="1"/>
</dbReference>
<dbReference type="SMART" id="SM00332">
    <property type="entry name" value="PP2Cc"/>
    <property type="match status" value="1"/>
</dbReference>
<evidence type="ECO:0000313" key="9">
    <source>
        <dbReference type="EMBL" id="AXV66302.1"/>
    </source>
</evidence>
<dbReference type="PANTHER" id="PTHR24351">
    <property type="entry name" value="RIBOSOMAL PROTEIN S6 KINASE"/>
    <property type="match status" value="1"/>
</dbReference>
<organism evidence="9 12">
    <name type="scientific">Pseudoalteromonas lipolytica</name>
    <dbReference type="NCBI Taxonomy" id="570156"/>
    <lineage>
        <taxon>Bacteria</taxon>
        <taxon>Pseudomonadati</taxon>
        <taxon>Pseudomonadota</taxon>
        <taxon>Gammaproteobacteria</taxon>
        <taxon>Alteromonadales</taxon>
        <taxon>Pseudoalteromonadaceae</taxon>
        <taxon>Pseudoalteromonas</taxon>
    </lineage>
</organism>
<dbReference type="AlphaFoldDB" id="A0AAD0S1N0"/>
<reference evidence="10 11" key="1">
    <citation type="submission" date="2016-10" db="EMBL/GenBank/DDBJ databases">
        <authorList>
            <person name="Varghese N."/>
            <person name="Submissions S."/>
        </authorList>
    </citation>
    <scope>NUCLEOTIDE SEQUENCE [LARGE SCALE GENOMIC DNA]</scope>
    <source>
        <strain evidence="10 11">CGMCC 1.8499</strain>
    </source>
</reference>
<dbReference type="Pfam" id="PF13672">
    <property type="entry name" value="PP2C_2"/>
    <property type="match status" value="1"/>
</dbReference>
<dbReference type="SMART" id="SM00220">
    <property type="entry name" value="S_TKc"/>
    <property type="match status" value="1"/>
</dbReference>
<evidence type="ECO:0000259" key="8">
    <source>
        <dbReference type="PROSITE" id="PS51746"/>
    </source>
</evidence>
<dbReference type="GO" id="GO:0004674">
    <property type="term" value="F:protein serine/threonine kinase activity"/>
    <property type="evidence" value="ECO:0007669"/>
    <property type="project" value="UniProtKB-KW"/>
</dbReference>
<evidence type="ECO:0000256" key="4">
    <source>
        <dbReference type="ARBA" id="ARBA00022777"/>
    </source>
</evidence>
<evidence type="ECO:0000256" key="6">
    <source>
        <dbReference type="SAM" id="Phobius"/>
    </source>
</evidence>
<dbReference type="InterPro" id="IPR000719">
    <property type="entry name" value="Prot_kinase_dom"/>
</dbReference>
<feature type="transmembrane region" description="Helical" evidence="6">
    <location>
        <begin position="548"/>
        <end position="569"/>
    </location>
</feature>
<dbReference type="InterPro" id="IPR001932">
    <property type="entry name" value="PPM-type_phosphatase-like_dom"/>
</dbReference>
<dbReference type="SMART" id="SM00331">
    <property type="entry name" value="PP2C_SIG"/>
    <property type="match status" value="1"/>
</dbReference>
<dbReference type="PROSITE" id="PS50011">
    <property type="entry name" value="PROTEIN_KINASE_DOM"/>
    <property type="match status" value="1"/>
</dbReference>
<dbReference type="Pfam" id="PF00069">
    <property type="entry name" value="Pkinase"/>
    <property type="match status" value="1"/>
</dbReference>
<dbReference type="Gene3D" id="3.30.200.20">
    <property type="entry name" value="Phosphorylase Kinase, domain 1"/>
    <property type="match status" value="1"/>
</dbReference>
<accession>A0AAD0S1N0</accession>
<dbReference type="CDD" id="cd14014">
    <property type="entry name" value="STKc_PknB_like"/>
    <property type="match status" value="1"/>
</dbReference>
<dbReference type="RefSeq" id="WP_036973029.1">
    <property type="nucleotide sequence ID" value="NZ_CP032090.1"/>
</dbReference>
<dbReference type="InterPro" id="IPR011009">
    <property type="entry name" value="Kinase-like_dom_sf"/>
</dbReference>
<dbReference type="Proteomes" id="UP000264605">
    <property type="component" value="Chromosome"/>
</dbReference>
<dbReference type="KEGG" id="pdj:D0907_13955"/>
<evidence type="ECO:0000313" key="12">
    <source>
        <dbReference type="Proteomes" id="UP000264605"/>
    </source>
</evidence>
<dbReference type="SUPFAM" id="SSF56112">
    <property type="entry name" value="Protein kinase-like (PK-like)"/>
    <property type="match status" value="1"/>
</dbReference>
<dbReference type="GO" id="GO:0005524">
    <property type="term" value="F:ATP binding"/>
    <property type="evidence" value="ECO:0007669"/>
    <property type="project" value="UniProtKB-KW"/>
</dbReference>
<proteinExistence type="predicted"/>
<sequence>MQSTQVDAGFHTSRGIKEINEDCAGLFIPKDEYLSNIKGAAFCVADGVSSAEAGKEASETAVERFLSEYFKTPDTWSVSRSGEQVLSAINLRLFRKSHAFSQENKGYLSTLSCLILKGNHGHIFHVGDSRIYRFRNGNLKQLTADHTTNLGQGKSFLSRAIGMDNNLHIDYSSNELQQGDIYLLSSDGVHDFLPTDILIDNLLSYQPASKIAEQLCIEAKKHGSDDNISCVVLKIKELAYQNEAEYSAELTKLPFPPPLKAGMKLDGYLVIEELFASSRSQLYLVEDELTKKRYAMKTPSANFDDDTHYIDRFIKEQWIGSRIDSPYVVKIYQHSRPRSALYYLMEWLDGTSLDNWLAEHQPLKPKRAIAIVKHIAAALNAFHSNDAIHQDLKPGNVMVLENDEIKLVDFGSVFVAGVAELYQPIEHQGALGTASYSDPNYLLGKNAAVQGDVYSLATICYELFTHHLPYGEKVEQCTSMADYDKLRYHSAIKHNPVIPIWFDKALQKGVSFDLTERYQTVDALMHDLTVPNPEFLKPDPEPKEASSLLFWKMVSGFWFITLALILYLFSQH</sequence>
<dbReference type="Proteomes" id="UP000183805">
    <property type="component" value="Unassembled WGS sequence"/>
</dbReference>
<keyword evidence="5" id="KW-0067">ATP-binding</keyword>
<gene>
    <name evidence="9" type="ORF">D0907_13955</name>
    <name evidence="10" type="ORF">SAMN04487854_111146</name>
</gene>
<reference evidence="9 12" key="2">
    <citation type="submission" date="2018-08" db="EMBL/GenBank/DDBJ databases">
        <title>Draft genome sequence of Pseudoalteromonas donghaensis HJ51.</title>
        <authorList>
            <person name="Oh J."/>
            <person name="Roh D."/>
        </authorList>
    </citation>
    <scope>NUCLEOTIDE SEQUENCE [LARGE SCALE GENOMIC DNA]</scope>
    <source>
        <strain evidence="9 12">HJ51</strain>
    </source>
</reference>
<dbReference type="Gene3D" id="3.60.40.10">
    <property type="entry name" value="PPM-type phosphatase domain"/>
    <property type="match status" value="1"/>
</dbReference>
<evidence type="ECO:0000256" key="1">
    <source>
        <dbReference type="ARBA" id="ARBA00022527"/>
    </source>
</evidence>
<keyword evidence="1" id="KW-0723">Serine/threonine-protein kinase</keyword>
<dbReference type="EMBL" id="FPAZ01000011">
    <property type="protein sequence ID" value="SFT84133.1"/>
    <property type="molecule type" value="Genomic_DNA"/>
</dbReference>